<dbReference type="PROSITE" id="PS50911">
    <property type="entry name" value="CHAP"/>
    <property type="match status" value="1"/>
</dbReference>
<dbReference type="EMBL" id="ABIB01000004">
    <property type="protein sequence ID" value="EDP96477.1"/>
    <property type="molecule type" value="Genomic_DNA"/>
</dbReference>
<dbReference type="EC" id="6.3.2.3" evidence="2"/>
<organism evidence="2 3">
    <name type="scientific">Kordia algicida OT-1</name>
    <dbReference type="NCBI Taxonomy" id="391587"/>
    <lineage>
        <taxon>Bacteria</taxon>
        <taxon>Pseudomonadati</taxon>
        <taxon>Bacteroidota</taxon>
        <taxon>Flavobacteriia</taxon>
        <taxon>Flavobacteriales</taxon>
        <taxon>Flavobacteriaceae</taxon>
        <taxon>Kordia</taxon>
    </lineage>
</organism>
<dbReference type="HOGENOM" id="CLU_105421_0_0_10"/>
<dbReference type="PANTHER" id="PTHR30094:SF0">
    <property type="entry name" value="BIFUNCTIONAL GLUTATHIONYLSPERMIDINE SYNTHETASE_AMIDASE-RELATED"/>
    <property type="match status" value="1"/>
</dbReference>
<evidence type="ECO:0000259" key="1">
    <source>
        <dbReference type="PROSITE" id="PS50911"/>
    </source>
</evidence>
<dbReference type="SUPFAM" id="SSF54001">
    <property type="entry name" value="Cysteine proteinases"/>
    <property type="match status" value="1"/>
</dbReference>
<feature type="domain" description="Peptidase C51" evidence="1">
    <location>
        <begin position="47"/>
        <end position="193"/>
    </location>
</feature>
<proteinExistence type="predicted"/>
<dbReference type="GO" id="GO:0004363">
    <property type="term" value="F:glutathione synthase activity"/>
    <property type="evidence" value="ECO:0007669"/>
    <property type="project" value="UniProtKB-EC"/>
</dbReference>
<dbReference type="InterPro" id="IPR038765">
    <property type="entry name" value="Papain-like_cys_pep_sf"/>
</dbReference>
<dbReference type="Gene3D" id="3.90.1720.10">
    <property type="entry name" value="endopeptidase domain like (from Nostoc punctiforme)"/>
    <property type="match status" value="1"/>
</dbReference>
<dbReference type="AlphaFoldDB" id="A9DVW9"/>
<sequence>MKRKFLFLFIILLCGVGLLKLSQHVNLNPFRSVGESIDAFNNVTVFYNGAVNHVEKRNVTKDGYNLGLEFQCVEFVKRYYYEHLNHKMPDSYGHAKDFFNPKVKDGKRNVQRNLIQYTNKSISKPKTNDIVVFEASWYNRFGHVAIVTEVSENTVSIIQQNAGPFGDTRVSYDLIQENNRWKILDKKIVGWLRKE</sequence>
<dbReference type="Proteomes" id="UP000002945">
    <property type="component" value="Unassembled WGS sequence"/>
</dbReference>
<evidence type="ECO:0000313" key="3">
    <source>
        <dbReference type="Proteomes" id="UP000002945"/>
    </source>
</evidence>
<comment type="caution">
    <text evidence="2">The sequence shown here is derived from an EMBL/GenBank/DDBJ whole genome shotgun (WGS) entry which is preliminary data.</text>
</comment>
<dbReference type="Pfam" id="PF05257">
    <property type="entry name" value="CHAP"/>
    <property type="match status" value="1"/>
</dbReference>
<reference evidence="2 3" key="1">
    <citation type="journal article" date="2011" name="J. Bacteriol.">
        <title>Genome sequence of the algicidal bacterium Kordia algicida OT-1.</title>
        <authorList>
            <person name="Lee H.S."/>
            <person name="Kang S.G."/>
            <person name="Kwon K.K."/>
            <person name="Lee J.H."/>
            <person name="Kim S.J."/>
        </authorList>
    </citation>
    <scope>NUCLEOTIDE SEQUENCE [LARGE SCALE GENOMIC DNA]</scope>
    <source>
        <strain evidence="2 3">OT-1</strain>
    </source>
</reference>
<protein>
    <submittedName>
        <fullName evidence="2">Glutathione synthetase</fullName>
        <ecNumber evidence="2">6.3.2.3</ecNumber>
    </submittedName>
</protein>
<dbReference type="RefSeq" id="WP_007093307.1">
    <property type="nucleotide sequence ID" value="NZ_CP142125.1"/>
</dbReference>
<evidence type="ECO:0000313" key="2">
    <source>
        <dbReference type="EMBL" id="EDP96477.1"/>
    </source>
</evidence>
<dbReference type="OrthoDB" id="9765517at2"/>
<dbReference type="STRING" id="391587.KAOT1_03672"/>
<gene>
    <name evidence="2" type="ORF">KAOT1_03672</name>
</gene>
<dbReference type="InterPro" id="IPR007921">
    <property type="entry name" value="CHAP_dom"/>
</dbReference>
<accession>A9DVW9</accession>
<dbReference type="eggNOG" id="COG3942">
    <property type="taxonomic scope" value="Bacteria"/>
</dbReference>
<keyword evidence="2" id="KW-0436">Ligase</keyword>
<dbReference type="PANTHER" id="PTHR30094">
    <property type="entry name" value="BIFUNCTIONAL GLUTATHIONYLSPERMIDINE SYNTHETASE/AMIDASE-RELATED"/>
    <property type="match status" value="1"/>
</dbReference>
<keyword evidence="3" id="KW-1185">Reference proteome</keyword>
<dbReference type="InterPro" id="IPR051705">
    <property type="entry name" value="Gsp_Synthetase/Amidase"/>
</dbReference>
<name>A9DVW9_9FLAO</name>